<name>A0A7L4P9P4_9CREN</name>
<evidence type="ECO:0000259" key="3">
    <source>
        <dbReference type="PROSITE" id="PS51668"/>
    </source>
</evidence>
<proteinExistence type="inferred from homology"/>
<dbReference type="CDD" id="cd09281">
    <property type="entry name" value="UPF0066"/>
    <property type="match status" value="1"/>
</dbReference>
<evidence type="ECO:0000256" key="2">
    <source>
        <dbReference type="ARBA" id="ARBA00033753"/>
    </source>
</evidence>
<comment type="similarity">
    <text evidence="2">Belongs to the tRNA methyltransferase O family.</text>
</comment>
<dbReference type="InterPro" id="IPR036414">
    <property type="entry name" value="YaeB_N_sf"/>
</dbReference>
<accession>A0A7L4P9P4</accession>
<protein>
    <submittedName>
        <fullName evidence="4">tRNA (N6-threonylcarbamoyladenosine(37)-N6)-methyltransferase TrmO</fullName>
    </submittedName>
</protein>
<evidence type="ECO:0000313" key="4">
    <source>
        <dbReference type="EMBL" id="NYR15442.1"/>
    </source>
</evidence>
<dbReference type="RefSeq" id="WP_011900746.1">
    <property type="nucleotide sequence ID" value="NZ_JAAVJF010000002.1"/>
</dbReference>
<reference evidence="4 5" key="1">
    <citation type="journal article" date="2020" name="Nat. Commun.">
        <title>The structures of two archaeal type IV pili illuminate evolutionary relationships.</title>
        <authorList>
            <person name="Wang F."/>
            <person name="Baquero D.P."/>
            <person name="Su Z."/>
            <person name="Beltran L.C."/>
            <person name="Prangishvili D."/>
            <person name="Krupovic M."/>
            <person name="Egelman E.H."/>
        </authorList>
    </citation>
    <scope>NUCLEOTIDE SEQUENCE [LARGE SCALE GENOMIC DNA]</scope>
    <source>
        <strain evidence="4 5">2GA</strain>
    </source>
</reference>
<evidence type="ECO:0000256" key="1">
    <source>
        <dbReference type="ARBA" id="ARBA00022691"/>
    </source>
</evidence>
<dbReference type="PANTHER" id="PTHR12818">
    <property type="entry name" value="TRNA (ADENINE(37)-N6)-METHYLTRANSFERASE"/>
    <property type="match status" value="1"/>
</dbReference>
<dbReference type="InterPro" id="IPR036413">
    <property type="entry name" value="YaeB-like_sf"/>
</dbReference>
<dbReference type="PANTHER" id="PTHR12818:SF0">
    <property type="entry name" value="TRNA (ADENINE(37)-N6)-METHYLTRANSFERASE"/>
    <property type="match status" value="1"/>
</dbReference>
<comment type="caution">
    <text evidence="4">The sequence shown here is derived from an EMBL/GenBank/DDBJ whole genome shotgun (WGS) entry which is preliminary data.</text>
</comment>
<keyword evidence="5" id="KW-1185">Reference proteome</keyword>
<dbReference type="GeneID" id="5055982"/>
<dbReference type="Gene3D" id="2.40.30.70">
    <property type="entry name" value="YaeB-like"/>
    <property type="match status" value="1"/>
</dbReference>
<dbReference type="GO" id="GO:0008168">
    <property type="term" value="F:methyltransferase activity"/>
    <property type="evidence" value="ECO:0007669"/>
    <property type="project" value="UniProtKB-KW"/>
</dbReference>
<dbReference type="PROSITE" id="PS51668">
    <property type="entry name" value="TSAA_2"/>
    <property type="match status" value="1"/>
</dbReference>
<organism evidence="4 5">
    <name type="scientific">Pyrobaculum arsenaticum</name>
    <dbReference type="NCBI Taxonomy" id="121277"/>
    <lineage>
        <taxon>Archaea</taxon>
        <taxon>Thermoproteota</taxon>
        <taxon>Thermoprotei</taxon>
        <taxon>Thermoproteales</taxon>
        <taxon>Thermoproteaceae</taxon>
        <taxon>Pyrobaculum</taxon>
    </lineage>
</organism>
<dbReference type="NCBIfam" id="TIGR00104">
    <property type="entry name" value="tRNA_TsaA"/>
    <property type="match status" value="1"/>
</dbReference>
<dbReference type="EMBL" id="JAAVJF010000002">
    <property type="protein sequence ID" value="NYR15442.1"/>
    <property type="molecule type" value="Genomic_DNA"/>
</dbReference>
<dbReference type="Pfam" id="PF01980">
    <property type="entry name" value="TrmO_N"/>
    <property type="match status" value="1"/>
</dbReference>
<dbReference type="SUPFAM" id="SSF118196">
    <property type="entry name" value="YaeB-like"/>
    <property type="match status" value="1"/>
</dbReference>
<feature type="domain" description="TsaA-like" evidence="3">
    <location>
        <begin position="7"/>
        <end position="135"/>
    </location>
</feature>
<sequence length="160" mass="18499">MSCPICLRPIGVVEVGLPRFGRVDKYSFVSVIRVYDEYAEGLAGLDDYSHAFVLWYFHETRGVRLRLRPWGREDFPEVGIFATRFTQRPNPLALTIVKIVEVDPPRLRVMGLDAWSGSPVLDIKPYDHLDVVNEFRTPDWFEEFFKSLGGLPEWLGPSRR</sequence>
<dbReference type="OMA" id="QIQYFAR"/>
<keyword evidence="4" id="KW-0808">Transferase</keyword>
<dbReference type="AlphaFoldDB" id="A0A7L4P9P4"/>
<evidence type="ECO:0000313" key="5">
    <source>
        <dbReference type="Proteomes" id="UP000554766"/>
    </source>
</evidence>
<keyword evidence="1" id="KW-0949">S-adenosyl-L-methionine</keyword>
<gene>
    <name evidence="4" type="primary">tsaA</name>
    <name evidence="4" type="ORF">HC235_05675</name>
</gene>
<dbReference type="Proteomes" id="UP000554766">
    <property type="component" value="Unassembled WGS sequence"/>
</dbReference>
<keyword evidence="4" id="KW-0489">Methyltransferase</keyword>
<dbReference type="InterPro" id="IPR023370">
    <property type="entry name" value="TrmO-like_N"/>
</dbReference>
<dbReference type="InterPro" id="IPR040372">
    <property type="entry name" value="YaeB-like"/>
</dbReference>
<dbReference type="GO" id="GO:0032259">
    <property type="term" value="P:methylation"/>
    <property type="evidence" value="ECO:0007669"/>
    <property type="project" value="UniProtKB-KW"/>
</dbReference>